<evidence type="ECO:0008006" key="3">
    <source>
        <dbReference type="Google" id="ProtNLM"/>
    </source>
</evidence>
<dbReference type="SUPFAM" id="SSF55961">
    <property type="entry name" value="Bet v1-like"/>
    <property type="match status" value="1"/>
</dbReference>
<protein>
    <recommendedName>
        <fullName evidence="3">DUF4287 domain-containing protein</fullName>
    </recommendedName>
</protein>
<comment type="caution">
    <text evidence="1">The sequence shown here is derived from an EMBL/GenBank/DDBJ whole genome shotgun (WGS) entry which is preliminary data.</text>
</comment>
<sequence length="182" mass="19751">MTKPQGVGPYVKVTERGWPEWVALIDEMGGRELAHPDIVPLVQGVIAHLDLKNHGWWAQGITIAYEQHIGRRIPGQQGDGTFAASASKSVSGSMDAAIAAWIALVGGRTSFNGLDVTDEPSTSATAKWRYWRCQLEDDSRVNVTVNETAPGKCRVAVQHSQLVSPEAAVECKAYWKTQLAGL</sequence>
<organism evidence="1 2">
    <name type="scientific">Cryobacterium glaciale</name>
    <dbReference type="NCBI Taxonomy" id="1259145"/>
    <lineage>
        <taxon>Bacteria</taxon>
        <taxon>Bacillati</taxon>
        <taxon>Actinomycetota</taxon>
        <taxon>Actinomycetes</taxon>
        <taxon>Micrococcales</taxon>
        <taxon>Microbacteriaceae</taxon>
        <taxon>Cryobacterium</taxon>
    </lineage>
</organism>
<name>A0A4R8USP6_9MICO</name>
<evidence type="ECO:0000313" key="2">
    <source>
        <dbReference type="Proteomes" id="UP000298173"/>
    </source>
</evidence>
<keyword evidence="2" id="KW-1185">Reference proteome</keyword>
<gene>
    <name evidence="1" type="ORF">E3O06_13050</name>
</gene>
<dbReference type="OrthoDB" id="3837807at2"/>
<proteinExistence type="predicted"/>
<accession>A0A4R8USP6</accession>
<dbReference type="AlphaFoldDB" id="A0A4R8USP6"/>
<dbReference type="RefSeq" id="WP_134503796.1">
    <property type="nucleotide sequence ID" value="NZ_SOEY01000028.1"/>
</dbReference>
<evidence type="ECO:0000313" key="1">
    <source>
        <dbReference type="EMBL" id="TFB71280.1"/>
    </source>
</evidence>
<dbReference type="Proteomes" id="UP000298173">
    <property type="component" value="Unassembled WGS sequence"/>
</dbReference>
<reference evidence="1 2" key="1">
    <citation type="submission" date="2019-03" db="EMBL/GenBank/DDBJ databases">
        <title>Genomics of glacier-inhabiting Cryobacterium strains.</title>
        <authorList>
            <person name="Liu Q."/>
            <person name="Xin Y.-H."/>
        </authorList>
    </citation>
    <scope>NUCLEOTIDE SEQUENCE [LARGE SCALE GENOMIC DNA]</scope>
    <source>
        <strain evidence="1 2">HLT2-23</strain>
    </source>
</reference>
<dbReference type="EMBL" id="SOEY01000028">
    <property type="protein sequence ID" value="TFB71280.1"/>
    <property type="molecule type" value="Genomic_DNA"/>
</dbReference>